<dbReference type="GO" id="GO:0005654">
    <property type="term" value="C:nucleoplasm"/>
    <property type="evidence" value="ECO:0007669"/>
    <property type="project" value="Ensembl"/>
</dbReference>
<evidence type="ECO:0000256" key="2">
    <source>
        <dbReference type="RuleBase" id="RU102079"/>
    </source>
</evidence>
<dbReference type="EMBL" id="AQIB01134662">
    <property type="status" value="NOT_ANNOTATED_CDS"/>
    <property type="molecule type" value="Genomic_DNA"/>
</dbReference>
<name>A0A0D9QUX1_CHLSB</name>
<evidence type="ECO:0000259" key="3">
    <source>
        <dbReference type="PROSITE" id="PS51304"/>
    </source>
</evidence>
<dbReference type="eggNOG" id="KOG3587">
    <property type="taxonomic scope" value="Eukaryota"/>
</dbReference>
<protein>
    <recommendedName>
        <fullName evidence="2">Galectin</fullName>
    </recommendedName>
</protein>
<organism evidence="4 5">
    <name type="scientific">Chlorocebus sabaeus</name>
    <name type="common">Green monkey</name>
    <name type="synonym">Simia sabaea</name>
    <dbReference type="NCBI Taxonomy" id="60711"/>
    <lineage>
        <taxon>Eukaryota</taxon>
        <taxon>Metazoa</taxon>
        <taxon>Chordata</taxon>
        <taxon>Craniata</taxon>
        <taxon>Vertebrata</taxon>
        <taxon>Euteleostomi</taxon>
        <taxon>Mammalia</taxon>
        <taxon>Eutheria</taxon>
        <taxon>Euarchontoglires</taxon>
        <taxon>Primates</taxon>
        <taxon>Haplorrhini</taxon>
        <taxon>Catarrhini</taxon>
        <taxon>Cercopithecidae</taxon>
        <taxon>Cercopithecinae</taxon>
        <taxon>Chlorocebus</taxon>
    </lineage>
</organism>
<dbReference type="SMART" id="SM00276">
    <property type="entry name" value="GLECT"/>
    <property type="match status" value="1"/>
</dbReference>
<dbReference type="Pfam" id="PF00337">
    <property type="entry name" value="Gal-bind_lectin"/>
    <property type="match status" value="1"/>
</dbReference>
<dbReference type="InterPro" id="IPR044156">
    <property type="entry name" value="Galectin-like"/>
</dbReference>
<reference evidence="4" key="3">
    <citation type="submission" date="2025-09" db="UniProtKB">
        <authorList>
            <consortium name="Ensembl"/>
        </authorList>
    </citation>
    <scope>IDENTIFICATION</scope>
</reference>
<evidence type="ECO:0000256" key="1">
    <source>
        <dbReference type="ARBA" id="ARBA00022734"/>
    </source>
</evidence>
<dbReference type="OMA" id="VMNTREI"/>
<dbReference type="Bgee" id="ENSCSAG00000003795">
    <property type="expression patterns" value="Expressed in prefrontal cortex and 7 other cell types or tissues"/>
</dbReference>
<reference evidence="4 5" key="1">
    <citation type="submission" date="2014-03" db="EMBL/GenBank/DDBJ databases">
        <authorList>
            <person name="Warren W."/>
            <person name="Wilson R.K."/>
        </authorList>
    </citation>
    <scope>NUCLEOTIDE SEQUENCE</scope>
</reference>
<dbReference type="Gene3D" id="2.60.120.200">
    <property type="match status" value="1"/>
</dbReference>
<sequence length="138" mass="15298">MSSLPVPYTLPVSLSVGSCVIITGTPILTFVKDPQLEVNFYTGTDEDSDIAFQFRLHFGHPAIMNSRVFGIWRYEEKCYYLPFEDGKPFELCIYVRHKGYKVSTSGASSAGGFRHRAPSACTAVLCSFQNLTNIKVGS</sequence>
<dbReference type="AlphaFoldDB" id="A0A0D9QUX1"/>
<keyword evidence="1 2" id="KW-0430">Lectin</keyword>
<dbReference type="PANTHER" id="PTHR11346:SF15">
    <property type="entry name" value="PLACENTAL PROTEIN 13-LIKE"/>
    <property type="match status" value="1"/>
</dbReference>
<dbReference type="SMART" id="SM00908">
    <property type="entry name" value="Gal-bind_lectin"/>
    <property type="match status" value="1"/>
</dbReference>
<dbReference type="Ensembl" id="ENSCSAT00000001823.1">
    <property type="protein sequence ID" value="ENSCSAP00000000160.1"/>
    <property type="gene ID" value="ENSCSAG00000003795.1"/>
</dbReference>
<evidence type="ECO:0000313" key="4">
    <source>
        <dbReference type="Ensembl" id="ENSCSAP00000000160.1"/>
    </source>
</evidence>
<dbReference type="PANTHER" id="PTHR11346">
    <property type="entry name" value="GALECTIN"/>
    <property type="match status" value="1"/>
</dbReference>
<dbReference type="STRING" id="60711.ENSCSAP00000000160"/>
<dbReference type="GeneTree" id="ENSGT00940000162909"/>
<dbReference type="GO" id="GO:0030246">
    <property type="term" value="F:carbohydrate binding"/>
    <property type="evidence" value="ECO:0007669"/>
    <property type="project" value="UniProtKB-UniRule"/>
</dbReference>
<dbReference type="InterPro" id="IPR013320">
    <property type="entry name" value="ConA-like_dom_sf"/>
</dbReference>
<feature type="domain" description="Galectin" evidence="3">
    <location>
        <begin position="6"/>
        <end position="138"/>
    </location>
</feature>
<reference evidence="4" key="2">
    <citation type="submission" date="2025-08" db="UniProtKB">
        <authorList>
            <consortium name="Ensembl"/>
        </authorList>
    </citation>
    <scope>IDENTIFICATION</scope>
</reference>
<accession>A0A0D9QUX1</accession>
<dbReference type="PROSITE" id="PS51304">
    <property type="entry name" value="GALECTIN"/>
    <property type="match status" value="1"/>
</dbReference>
<evidence type="ECO:0000313" key="5">
    <source>
        <dbReference type="Proteomes" id="UP000029965"/>
    </source>
</evidence>
<proteinExistence type="predicted"/>
<keyword evidence="5" id="KW-1185">Reference proteome</keyword>
<dbReference type="SUPFAM" id="SSF49899">
    <property type="entry name" value="Concanavalin A-like lectins/glucanases"/>
    <property type="match status" value="1"/>
</dbReference>
<dbReference type="CDD" id="cd00070">
    <property type="entry name" value="GLECT"/>
    <property type="match status" value="1"/>
</dbReference>
<dbReference type="InterPro" id="IPR001079">
    <property type="entry name" value="Galectin_CRD"/>
</dbReference>
<dbReference type="Proteomes" id="UP000029965">
    <property type="component" value="Chromosome 6"/>
</dbReference>
<gene>
    <name evidence="4" type="primary">LGALS14</name>
</gene>